<evidence type="ECO:0000313" key="4">
    <source>
        <dbReference type="Proteomes" id="UP001642409"/>
    </source>
</evidence>
<evidence type="ECO:0000313" key="2">
    <source>
        <dbReference type="EMBL" id="CAI9976494.1"/>
    </source>
</evidence>
<feature type="coiled-coil region" evidence="1">
    <location>
        <begin position="58"/>
        <end position="127"/>
    </location>
</feature>
<dbReference type="Proteomes" id="UP001642409">
    <property type="component" value="Unassembled WGS sequence"/>
</dbReference>
<comment type="caution">
    <text evidence="2">The sequence shown here is derived from an EMBL/GenBank/DDBJ whole genome shotgun (WGS) entry which is preliminary data.</text>
</comment>
<keyword evidence="1" id="KW-0175">Coiled coil</keyword>
<evidence type="ECO:0000256" key="1">
    <source>
        <dbReference type="SAM" id="Coils"/>
    </source>
</evidence>
<accession>A0AA86V150</accession>
<sequence>MSFVEKQLKNEKKLLLNEIRTFNSTSPTRFYTFSPKRVHSPNKRIYHPHQIGSLEVNKAEYVEALEKQQKSYQQEQEEIVNQTKKIIFQNYAINEKQNGLKKLQTGIEKAQAELKQWEIKKNTGRINILEEIAADIKQQ</sequence>
<name>A0AA86V150_9EUKA</name>
<dbReference type="EMBL" id="CATOUU010001174">
    <property type="protein sequence ID" value="CAI9976494.1"/>
    <property type="molecule type" value="Genomic_DNA"/>
</dbReference>
<reference evidence="2" key="1">
    <citation type="submission" date="2023-06" db="EMBL/GenBank/DDBJ databases">
        <authorList>
            <person name="Kurt Z."/>
        </authorList>
    </citation>
    <scope>NUCLEOTIDE SEQUENCE</scope>
</reference>
<dbReference type="EMBL" id="CAXDID020000015">
    <property type="protein sequence ID" value="CAL5982656.1"/>
    <property type="molecule type" value="Genomic_DNA"/>
</dbReference>
<keyword evidence="4" id="KW-1185">Reference proteome</keyword>
<protein>
    <submittedName>
        <fullName evidence="3">Hypothetical_protein</fullName>
    </submittedName>
</protein>
<proteinExistence type="predicted"/>
<evidence type="ECO:0000313" key="3">
    <source>
        <dbReference type="EMBL" id="CAL5982656.1"/>
    </source>
</evidence>
<reference evidence="3 4" key="2">
    <citation type="submission" date="2024-07" db="EMBL/GenBank/DDBJ databases">
        <authorList>
            <person name="Akdeniz Z."/>
        </authorList>
    </citation>
    <scope>NUCLEOTIDE SEQUENCE [LARGE SCALE GENOMIC DNA]</scope>
</reference>
<dbReference type="AlphaFoldDB" id="A0AA86V150"/>
<organism evidence="2">
    <name type="scientific">Hexamita inflata</name>
    <dbReference type="NCBI Taxonomy" id="28002"/>
    <lineage>
        <taxon>Eukaryota</taxon>
        <taxon>Metamonada</taxon>
        <taxon>Diplomonadida</taxon>
        <taxon>Hexamitidae</taxon>
        <taxon>Hexamitinae</taxon>
        <taxon>Hexamita</taxon>
    </lineage>
</organism>
<gene>
    <name evidence="2" type="ORF">HINF_LOCUS64139</name>
    <name evidence="3" type="ORF">HINF_LOCUS7239</name>
</gene>